<dbReference type="PANTHER" id="PTHR43377:SF6">
    <property type="entry name" value="GFO_IDH_MOCA-LIKE OXIDOREDUCTASE N-TERMINAL DOMAIN-CONTAINING PROTEIN"/>
    <property type="match status" value="1"/>
</dbReference>
<organism evidence="3 4">
    <name type="scientific">Pseudanabaena galeata UHCC 0370</name>
    <dbReference type="NCBI Taxonomy" id="3110310"/>
    <lineage>
        <taxon>Bacteria</taxon>
        <taxon>Bacillati</taxon>
        <taxon>Cyanobacteriota</taxon>
        <taxon>Cyanophyceae</taxon>
        <taxon>Pseudanabaenales</taxon>
        <taxon>Pseudanabaenaceae</taxon>
        <taxon>Pseudanabaena</taxon>
    </lineage>
</organism>
<protein>
    <submittedName>
        <fullName evidence="3">Gfo/Idh/MocA family oxidoreductase</fullName>
    </submittedName>
</protein>
<dbReference type="SUPFAM" id="SSF55347">
    <property type="entry name" value="Glyceraldehyde-3-phosphate dehydrogenase-like, C-terminal domain"/>
    <property type="match status" value="1"/>
</dbReference>
<dbReference type="RefSeq" id="WP_323259172.1">
    <property type="nucleotide sequence ID" value="NZ_JAYGIE010000003.1"/>
</dbReference>
<gene>
    <name evidence="3" type="ORF">VB774_01215</name>
</gene>
<accession>A0ABU5TDR9</accession>
<evidence type="ECO:0000313" key="4">
    <source>
        <dbReference type="Proteomes" id="UP001301388"/>
    </source>
</evidence>
<evidence type="ECO:0000313" key="3">
    <source>
        <dbReference type="EMBL" id="MEA5476226.1"/>
    </source>
</evidence>
<dbReference type="EMBL" id="JAYGIE010000003">
    <property type="protein sequence ID" value="MEA5476226.1"/>
    <property type="molecule type" value="Genomic_DNA"/>
</dbReference>
<dbReference type="SUPFAM" id="SSF51735">
    <property type="entry name" value="NAD(P)-binding Rossmann-fold domains"/>
    <property type="match status" value="1"/>
</dbReference>
<dbReference type="Proteomes" id="UP001301388">
    <property type="component" value="Unassembled WGS sequence"/>
</dbReference>
<dbReference type="Gene3D" id="3.40.50.720">
    <property type="entry name" value="NAD(P)-binding Rossmann-like Domain"/>
    <property type="match status" value="1"/>
</dbReference>
<reference evidence="3 4" key="1">
    <citation type="submission" date="2023-12" db="EMBL/GenBank/DDBJ databases">
        <title>Baltic Sea Cyanobacteria.</title>
        <authorList>
            <person name="Delbaje E."/>
            <person name="Fewer D.P."/>
            <person name="Shishido T.K."/>
        </authorList>
    </citation>
    <scope>NUCLEOTIDE SEQUENCE [LARGE SCALE GENOMIC DNA]</scope>
    <source>
        <strain evidence="3 4">UHCC 0370</strain>
    </source>
</reference>
<name>A0ABU5TDR9_9CYAN</name>
<feature type="domain" description="GFO/IDH/MocA-like oxidoreductase" evidence="2">
    <location>
        <begin position="128"/>
        <end position="239"/>
    </location>
</feature>
<dbReference type="Gene3D" id="3.30.360.10">
    <property type="entry name" value="Dihydrodipicolinate Reductase, domain 2"/>
    <property type="match status" value="1"/>
</dbReference>
<keyword evidence="4" id="KW-1185">Reference proteome</keyword>
<comment type="caution">
    <text evidence="3">The sequence shown here is derived from an EMBL/GenBank/DDBJ whole genome shotgun (WGS) entry which is preliminary data.</text>
</comment>
<dbReference type="InterPro" id="IPR036291">
    <property type="entry name" value="NAD(P)-bd_dom_sf"/>
</dbReference>
<evidence type="ECO:0000259" key="2">
    <source>
        <dbReference type="Pfam" id="PF22725"/>
    </source>
</evidence>
<dbReference type="InterPro" id="IPR000683">
    <property type="entry name" value="Gfo/Idh/MocA-like_OxRdtase_N"/>
</dbReference>
<sequence>MQKVIVVGAGSWGRNLVRNFHALGALAGVAEMSPDLRAGVASNFPDVTLYHDLQSALEKDAAIVLATPAPSHYKLALQALQAGKDVFVEKPMTLKTSEARHLAEYADRQNQILMVGHLLLYQPAIAWMRDYLATGKAGKVFHVSTQRVKLGKVRREETVWWSFAPHDVSVILGLLSSSSDRLKLQAVKASGHAMLQSGIADNVYVDLQFASGQTAHVHTSWYYPLAQRSTVVLAEKQMLVYDEVAQTVTIHNKTIDSYLNNQDQGTEIIEIAAAEPLKLECQHFLDCLATRQRPRSDGWNGVAVVEILEKAEEAMNA</sequence>
<dbReference type="InterPro" id="IPR055170">
    <property type="entry name" value="GFO_IDH_MocA-like_dom"/>
</dbReference>
<dbReference type="InterPro" id="IPR051450">
    <property type="entry name" value="Gfo/Idh/MocA_Oxidoreductases"/>
</dbReference>
<feature type="domain" description="Gfo/Idh/MocA-like oxidoreductase N-terminal" evidence="1">
    <location>
        <begin position="3"/>
        <end position="117"/>
    </location>
</feature>
<dbReference type="Pfam" id="PF22725">
    <property type="entry name" value="GFO_IDH_MocA_C3"/>
    <property type="match status" value="1"/>
</dbReference>
<evidence type="ECO:0000259" key="1">
    <source>
        <dbReference type="Pfam" id="PF01408"/>
    </source>
</evidence>
<proteinExistence type="predicted"/>
<dbReference type="PANTHER" id="PTHR43377">
    <property type="entry name" value="BILIVERDIN REDUCTASE A"/>
    <property type="match status" value="1"/>
</dbReference>
<dbReference type="Pfam" id="PF01408">
    <property type="entry name" value="GFO_IDH_MocA"/>
    <property type="match status" value="1"/>
</dbReference>